<dbReference type="InterPro" id="IPR028987">
    <property type="entry name" value="ATP_synth_B-like_membr_sf"/>
</dbReference>
<dbReference type="InterPro" id="IPR005864">
    <property type="entry name" value="ATP_synth_F0_bsu_bac"/>
</dbReference>
<dbReference type="OrthoDB" id="9790673at2"/>
<evidence type="ECO:0000256" key="13">
    <source>
        <dbReference type="HAMAP-Rule" id="MF_01398"/>
    </source>
</evidence>
<evidence type="ECO:0000256" key="11">
    <source>
        <dbReference type="ARBA" id="ARBA00025198"/>
    </source>
</evidence>
<evidence type="ECO:0000256" key="3">
    <source>
        <dbReference type="ARBA" id="ARBA00022475"/>
    </source>
</evidence>
<evidence type="ECO:0000256" key="1">
    <source>
        <dbReference type="ARBA" id="ARBA00005513"/>
    </source>
</evidence>
<dbReference type="HAMAP" id="MF_01398">
    <property type="entry name" value="ATP_synth_b_bprime"/>
    <property type="match status" value="1"/>
</dbReference>
<dbReference type="EMBL" id="CP040004">
    <property type="protein sequence ID" value="QCT42120.1"/>
    <property type="molecule type" value="Genomic_DNA"/>
</dbReference>
<sequence>MVERLVTQFASAEAHAADKADLFGSLGIDWKLLALQSVAFLILLFVLSKWVYPPLAAMLDKREKDLRTAEKAAKSARENADKTEKMINASMRKARAEAREIVTSARSEAAEIVEAAAKKAEARADGIIEAARTEIAGEVAAARQALHNETLQLVAEATGTLVNEKLDAKKDGKLIEKALKEAR</sequence>
<dbReference type="CDD" id="cd06503">
    <property type="entry name" value="ATP-synt_Fo_b"/>
    <property type="match status" value="1"/>
</dbReference>
<keyword evidence="6 13" id="KW-0375">Hydrogen ion transport</keyword>
<gene>
    <name evidence="13 16" type="primary">atpF</name>
    <name evidence="16" type="ORF">FBF37_01360</name>
</gene>
<evidence type="ECO:0000256" key="6">
    <source>
        <dbReference type="ARBA" id="ARBA00022781"/>
    </source>
</evidence>
<proteinExistence type="inferred from homology"/>
<dbReference type="PANTHER" id="PTHR33445:SF1">
    <property type="entry name" value="ATP SYNTHASE SUBUNIT B"/>
    <property type="match status" value="1"/>
</dbReference>
<dbReference type="GO" id="GO:0045259">
    <property type="term" value="C:proton-transporting ATP synthase complex"/>
    <property type="evidence" value="ECO:0007669"/>
    <property type="project" value="UniProtKB-KW"/>
</dbReference>
<evidence type="ECO:0000256" key="2">
    <source>
        <dbReference type="ARBA" id="ARBA00022448"/>
    </source>
</evidence>
<dbReference type="GO" id="GO:0005886">
    <property type="term" value="C:plasma membrane"/>
    <property type="evidence" value="ECO:0007669"/>
    <property type="project" value="UniProtKB-SubCell"/>
</dbReference>
<organism evidence="16 17">
    <name type="scientific">Candidatus Nanosynbacter featherlites</name>
    <dbReference type="NCBI Taxonomy" id="2572088"/>
    <lineage>
        <taxon>Bacteria</taxon>
        <taxon>Candidatus Saccharimonadota</taxon>
        <taxon>Candidatus Saccharimonadia</taxon>
        <taxon>Candidatus Nanosynbacterales</taxon>
        <taxon>Candidatus Nanosynbacteraceae</taxon>
        <taxon>Candidatus Nanosynbacter</taxon>
    </lineage>
</organism>
<evidence type="ECO:0000313" key="17">
    <source>
        <dbReference type="Proteomes" id="UP000310639"/>
    </source>
</evidence>
<dbReference type="Pfam" id="PF00430">
    <property type="entry name" value="ATP-synt_B"/>
    <property type="match status" value="1"/>
</dbReference>
<dbReference type="SUPFAM" id="SSF81573">
    <property type="entry name" value="F1F0 ATP synthase subunit B, membrane domain"/>
    <property type="match status" value="1"/>
</dbReference>
<name>A0A4P9A2V0_9BACT</name>
<keyword evidence="7 13" id="KW-1133">Transmembrane helix</keyword>
<keyword evidence="5 13" id="KW-0812">Transmembrane</keyword>
<comment type="subcellular location">
    <subcellularLocation>
        <location evidence="13">Cell membrane</location>
        <topology evidence="13">Single-pass membrane protein</topology>
    </subcellularLocation>
    <subcellularLocation>
        <location evidence="12">Endomembrane system</location>
        <topology evidence="12">Single-pass membrane protein</topology>
    </subcellularLocation>
</comment>
<evidence type="ECO:0000256" key="4">
    <source>
        <dbReference type="ARBA" id="ARBA00022547"/>
    </source>
</evidence>
<evidence type="ECO:0000256" key="5">
    <source>
        <dbReference type="ARBA" id="ARBA00022692"/>
    </source>
</evidence>
<dbReference type="Proteomes" id="UP000310639">
    <property type="component" value="Chromosome"/>
</dbReference>
<keyword evidence="2 13" id="KW-0813">Transport</keyword>
<evidence type="ECO:0000256" key="9">
    <source>
        <dbReference type="ARBA" id="ARBA00023136"/>
    </source>
</evidence>
<feature type="coiled-coil region" evidence="15">
    <location>
        <begin position="59"/>
        <end position="93"/>
    </location>
</feature>
<protein>
    <recommendedName>
        <fullName evidence="13">ATP synthase subunit b</fullName>
    </recommendedName>
    <alternativeName>
        <fullName evidence="13">ATP synthase F(0) sector subunit b</fullName>
    </alternativeName>
    <alternativeName>
        <fullName evidence="13">ATPase subunit I</fullName>
    </alternativeName>
    <alternativeName>
        <fullName evidence="13">F-type ATPase subunit b</fullName>
        <shortName evidence="13">F-ATPase subunit b</shortName>
    </alternativeName>
</protein>
<dbReference type="Gene3D" id="1.20.5.620">
    <property type="entry name" value="F1F0 ATP synthase subunit B, membrane domain"/>
    <property type="match status" value="1"/>
</dbReference>
<evidence type="ECO:0000256" key="14">
    <source>
        <dbReference type="RuleBase" id="RU003848"/>
    </source>
</evidence>
<feature type="transmembrane region" description="Helical" evidence="13">
    <location>
        <begin position="32"/>
        <end position="52"/>
    </location>
</feature>
<dbReference type="InterPro" id="IPR050059">
    <property type="entry name" value="ATP_synthase_B_chain"/>
</dbReference>
<evidence type="ECO:0000256" key="15">
    <source>
        <dbReference type="SAM" id="Coils"/>
    </source>
</evidence>
<evidence type="ECO:0000256" key="7">
    <source>
        <dbReference type="ARBA" id="ARBA00022989"/>
    </source>
</evidence>
<evidence type="ECO:0000256" key="10">
    <source>
        <dbReference type="ARBA" id="ARBA00023310"/>
    </source>
</evidence>
<accession>A0A4P9A2V0</accession>
<dbReference type="GO" id="GO:0046961">
    <property type="term" value="F:proton-transporting ATPase activity, rotational mechanism"/>
    <property type="evidence" value="ECO:0007669"/>
    <property type="project" value="TreeGrafter"/>
</dbReference>
<keyword evidence="17" id="KW-1185">Reference proteome</keyword>
<comment type="function">
    <text evidence="11 13">F(1)F(0) ATP synthase produces ATP from ADP in the presence of a proton or sodium gradient. F-type ATPases consist of two structural domains, F(1) containing the extramembraneous catalytic core and F(0) containing the membrane proton channel, linked together by a central stalk and a peripheral stalk. During catalysis, ATP synthesis in the catalytic domain of F(1) is coupled via a rotary mechanism of the central stalk subunits to proton translocation.</text>
</comment>
<comment type="function">
    <text evidence="13">Component of the F(0) channel, it forms part of the peripheral stalk, linking F(1) to F(0).</text>
</comment>
<comment type="subunit">
    <text evidence="13">F-type ATPases have 2 components, F(1) - the catalytic core - and F(0) - the membrane proton channel. F(1) has five subunits: alpha(3), beta(3), gamma(1), delta(1), epsilon(1). F(0) has three main subunits: a(1), b(2) and c(10-14). The alpha and beta chains form an alternating ring which encloses part of the gamma chain. F(1) is attached to F(0) by a central stalk formed by the gamma and epsilon chains, while a peripheral stalk is formed by the delta and b chains.</text>
</comment>
<evidence type="ECO:0000313" key="16">
    <source>
        <dbReference type="EMBL" id="QCT42120.1"/>
    </source>
</evidence>
<keyword evidence="10 13" id="KW-0066">ATP synthesis</keyword>
<keyword evidence="15" id="KW-0175">Coiled coil</keyword>
<keyword evidence="9 13" id="KW-0472">Membrane</keyword>
<keyword evidence="3 13" id="KW-1003">Cell membrane</keyword>
<evidence type="ECO:0000256" key="8">
    <source>
        <dbReference type="ARBA" id="ARBA00023065"/>
    </source>
</evidence>
<comment type="similarity">
    <text evidence="1 13 14">Belongs to the ATPase B chain family.</text>
</comment>
<keyword evidence="8 13" id="KW-0406">Ion transport</keyword>
<dbReference type="KEGG" id="nft:FBF37_01360"/>
<reference evidence="16 17" key="1">
    <citation type="submission" date="2019-04" db="EMBL/GenBank/DDBJ databases">
        <title>Saccharibacteria TM7 genomes.</title>
        <authorList>
            <person name="Bor B."/>
            <person name="He X."/>
            <person name="Chen T."/>
            <person name="Dewhirst F.E."/>
        </authorList>
    </citation>
    <scope>NUCLEOTIDE SEQUENCE [LARGE SCALE GENOMIC DNA]</scope>
    <source>
        <strain evidence="16 17">BB001</strain>
    </source>
</reference>
<keyword evidence="4 13" id="KW-0138">CF(0)</keyword>
<dbReference type="InterPro" id="IPR002146">
    <property type="entry name" value="ATP_synth_b/b'su_bac/chlpt"/>
</dbReference>
<dbReference type="NCBIfam" id="TIGR01144">
    <property type="entry name" value="ATP_synt_b"/>
    <property type="match status" value="1"/>
</dbReference>
<dbReference type="PANTHER" id="PTHR33445">
    <property type="entry name" value="ATP SYNTHASE SUBUNIT B', CHLOROPLASTIC"/>
    <property type="match status" value="1"/>
</dbReference>
<dbReference type="AlphaFoldDB" id="A0A4P9A2V0"/>
<dbReference type="GO" id="GO:0012505">
    <property type="term" value="C:endomembrane system"/>
    <property type="evidence" value="ECO:0007669"/>
    <property type="project" value="UniProtKB-SubCell"/>
</dbReference>
<dbReference type="GO" id="GO:0046933">
    <property type="term" value="F:proton-transporting ATP synthase activity, rotational mechanism"/>
    <property type="evidence" value="ECO:0007669"/>
    <property type="project" value="UniProtKB-UniRule"/>
</dbReference>
<evidence type="ECO:0000256" key="12">
    <source>
        <dbReference type="ARBA" id="ARBA00037847"/>
    </source>
</evidence>